<dbReference type="InterPro" id="IPR029499">
    <property type="entry name" value="PduO-typ"/>
</dbReference>
<dbReference type="NCBIfam" id="TIGR00636">
    <property type="entry name" value="PduO_Nterm"/>
    <property type="match status" value="1"/>
</dbReference>
<organism evidence="17 18">
    <name type="scientific">Thermoflexus hugenholtzii JAD2</name>
    <dbReference type="NCBI Taxonomy" id="877466"/>
    <lineage>
        <taxon>Bacteria</taxon>
        <taxon>Bacillati</taxon>
        <taxon>Chloroflexota</taxon>
        <taxon>Thermoflexia</taxon>
        <taxon>Thermoflexales</taxon>
        <taxon>Thermoflexaceae</taxon>
        <taxon>Thermoflexus</taxon>
    </lineage>
</organism>
<evidence type="ECO:0000256" key="13">
    <source>
        <dbReference type="ARBA" id="ARBA00048692"/>
    </source>
</evidence>
<dbReference type="InterPro" id="IPR016030">
    <property type="entry name" value="CblAdoTrfase-like"/>
</dbReference>
<dbReference type="PANTHER" id="PTHR12213:SF0">
    <property type="entry name" value="CORRINOID ADENOSYLTRANSFERASE MMAB"/>
    <property type="match status" value="1"/>
</dbReference>
<accession>A0A212QQ50</accession>
<evidence type="ECO:0000256" key="12">
    <source>
        <dbReference type="ARBA" id="ARBA00048555"/>
    </source>
</evidence>
<feature type="domain" description="Cobalamin adenosyltransferase-like" evidence="16">
    <location>
        <begin position="3"/>
        <end position="169"/>
    </location>
</feature>
<evidence type="ECO:0000256" key="9">
    <source>
        <dbReference type="ARBA" id="ARBA00031529"/>
    </source>
</evidence>
<evidence type="ECO:0000256" key="8">
    <source>
        <dbReference type="ARBA" id="ARBA00022840"/>
    </source>
</evidence>
<dbReference type="SUPFAM" id="SSF89028">
    <property type="entry name" value="Cobalamin adenosyltransferase-like"/>
    <property type="match status" value="1"/>
</dbReference>
<keyword evidence="18" id="KW-1185">Reference proteome</keyword>
<keyword evidence="6 14" id="KW-0808">Transferase</keyword>
<feature type="region of interest" description="Disordered" evidence="15">
    <location>
        <begin position="1"/>
        <end position="21"/>
    </location>
</feature>
<dbReference type="OrthoDB" id="9778896at2"/>
<evidence type="ECO:0000256" key="6">
    <source>
        <dbReference type="ARBA" id="ARBA00022679"/>
    </source>
</evidence>
<reference evidence="18" key="1">
    <citation type="submission" date="2017-06" db="EMBL/GenBank/DDBJ databases">
        <authorList>
            <person name="Varghese N."/>
            <person name="Submissions S."/>
        </authorList>
    </citation>
    <scope>NUCLEOTIDE SEQUENCE [LARGE SCALE GENOMIC DNA]</scope>
    <source>
        <strain evidence="18">JAD2</strain>
    </source>
</reference>
<dbReference type="EC" id="2.5.1.17" evidence="3 14"/>
<evidence type="ECO:0000256" key="2">
    <source>
        <dbReference type="ARBA" id="ARBA00007487"/>
    </source>
</evidence>
<dbReference type="PANTHER" id="PTHR12213">
    <property type="entry name" value="CORRINOID ADENOSYLTRANSFERASE"/>
    <property type="match status" value="1"/>
</dbReference>
<evidence type="ECO:0000256" key="15">
    <source>
        <dbReference type="SAM" id="MobiDB-lite"/>
    </source>
</evidence>
<dbReference type="UniPathway" id="UPA00148">
    <property type="reaction ID" value="UER00233"/>
</dbReference>
<evidence type="ECO:0000256" key="7">
    <source>
        <dbReference type="ARBA" id="ARBA00022741"/>
    </source>
</evidence>
<keyword evidence="7 14" id="KW-0547">Nucleotide-binding</keyword>
<protein>
    <recommendedName>
        <fullName evidence="4 14">Corrinoid adenosyltransferase</fullName>
        <ecNumber evidence="3 14">2.5.1.17</ecNumber>
    </recommendedName>
    <alternativeName>
        <fullName evidence="9 14">Cob(II)alamin adenosyltransferase</fullName>
    </alternativeName>
    <alternativeName>
        <fullName evidence="11 14">Cob(II)yrinic acid a,c-diamide adenosyltransferase</fullName>
    </alternativeName>
    <alternativeName>
        <fullName evidence="10 14">Cobinamide/cobalamin adenosyltransferase</fullName>
    </alternativeName>
</protein>
<comment type="similarity">
    <text evidence="2 14">Belongs to the Cob(I)alamin adenosyltransferase family.</text>
</comment>
<dbReference type="EMBL" id="FYEK01000015">
    <property type="protein sequence ID" value="SNB61576.1"/>
    <property type="molecule type" value="Genomic_DNA"/>
</dbReference>
<dbReference type="RefSeq" id="WP_088570535.1">
    <property type="nucleotide sequence ID" value="NZ_FYEK01000015.1"/>
</dbReference>
<evidence type="ECO:0000313" key="18">
    <source>
        <dbReference type="Proteomes" id="UP000197025"/>
    </source>
</evidence>
<dbReference type="InParanoid" id="A0A212QQ50"/>
<comment type="catalytic activity">
    <reaction evidence="12 14">
        <text>2 cob(II)yrinate a,c diamide + reduced [electron-transfer flavoprotein] + 2 ATP = 2 adenosylcob(III)yrinate a,c-diamide + 2 triphosphate + oxidized [electron-transfer flavoprotein] + 3 H(+)</text>
        <dbReference type="Rhea" id="RHEA:11528"/>
        <dbReference type="Rhea" id="RHEA-COMP:10685"/>
        <dbReference type="Rhea" id="RHEA-COMP:10686"/>
        <dbReference type="ChEBI" id="CHEBI:15378"/>
        <dbReference type="ChEBI" id="CHEBI:18036"/>
        <dbReference type="ChEBI" id="CHEBI:30616"/>
        <dbReference type="ChEBI" id="CHEBI:57692"/>
        <dbReference type="ChEBI" id="CHEBI:58307"/>
        <dbReference type="ChEBI" id="CHEBI:58503"/>
        <dbReference type="ChEBI" id="CHEBI:58537"/>
        <dbReference type="EC" id="2.5.1.17"/>
    </reaction>
</comment>
<dbReference type="GO" id="GO:0009236">
    <property type="term" value="P:cobalamin biosynthetic process"/>
    <property type="evidence" value="ECO:0007669"/>
    <property type="project" value="UniProtKB-UniRule"/>
</dbReference>
<dbReference type="Gene3D" id="1.20.1200.10">
    <property type="entry name" value="Cobalamin adenosyltransferase-like"/>
    <property type="match status" value="1"/>
</dbReference>
<evidence type="ECO:0000256" key="11">
    <source>
        <dbReference type="ARBA" id="ARBA00033354"/>
    </source>
</evidence>
<dbReference type="GO" id="GO:0005524">
    <property type="term" value="F:ATP binding"/>
    <property type="evidence" value="ECO:0007669"/>
    <property type="project" value="UniProtKB-UniRule"/>
</dbReference>
<proteinExistence type="inferred from homology"/>
<dbReference type="InterPro" id="IPR036451">
    <property type="entry name" value="CblAdoTrfase-like_sf"/>
</dbReference>
<evidence type="ECO:0000256" key="14">
    <source>
        <dbReference type="RuleBase" id="RU366026"/>
    </source>
</evidence>
<evidence type="ECO:0000256" key="1">
    <source>
        <dbReference type="ARBA" id="ARBA00005121"/>
    </source>
</evidence>
<dbReference type="Pfam" id="PF01923">
    <property type="entry name" value="Cob_adeno_trans"/>
    <property type="match status" value="1"/>
</dbReference>
<gene>
    <name evidence="17" type="ORF">SAMN02746019_00003400</name>
</gene>
<dbReference type="Proteomes" id="UP000197025">
    <property type="component" value="Unassembled WGS sequence"/>
</dbReference>
<dbReference type="FunCoup" id="A0A212QQ50">
    <property type="interactions" value="256"/>
</dbReference>
<dbReference type="GO" id="GO:0008817">
    <property type="term" value="F:corrinoid adenosyltransferase activity"/>
    <property type="evidence" value="ECO:0007669"/>
    <property type="project" value="UniProtKB-UniRule"/>
</dbReference>
<comment type="pathway">
    <text evidence="1 14">Cofactor biosynthesis; adenosylcobalamin biosynthesis; adenosylcobalamin from cob(II)yrinate a,c-diamide: step 2/7.</text>
</comment>
<evidence type="ECO:0000256" key="3">
    <source>
        <dbReference type="ARBA" id="ARBA00012454"/>
    </source>
</evidence>
<evidence type="ECO:0000256" key="10">
    <source>
        <dbReference type="ARBA" id="ARBA00033334"/>
    </source>
</evidence>
<evidence type="ECO:0000256" key="4">
    <source>
        <dbReference type="ARBA" id="ARBA00020963"/>
    </source>
</evidence>
<evidence type="ECO:0000259" key="16">
    <source>
        <dbReference type="Pfam" id="PF01923"/>
    </source>
</evidence>
<comment type="catalytic activity">
    <reaction evidence="13 14">
        <text>2 cob(II)alamin + reduced [electron-transfer flavoprotein] + 2 ATP = 2 adenosylcob(III)alamin + 2 triphosphate + oxidized [electron-transfer flavoprotein] + 3 H(+)</text>
        <dbReference type="Rhea" id="RHEA:28671"/>
        <dbReference type="Rhea" id="RHEA-COMP:10685"/>
        <dbReference type="Rhea" id="RHEA-COMP:10686"/>
        <dbReference type="ChEBI" id="CHEBI:15378"/>
        <dbReference type="ChEBI" id="CHEBI:16304"/>
        <dbReference type="ChEBI" id="CHEBI:18036"/>
        <dbReference type="ChEBI" id="CHEBI:18408"/>
        <dbReference type="ChEBI" id="CHEBI:30616"/>
        <dbReference type="ChEBI" id="CHEBI:57692"/>
        <dbReference type="ChEBI" id="CHEBI:58307"/>
        <dbReference type="EC" id="2.5.1.17"/>
    </reaction>
</comment>
<evidence type="ECO:0000313" key="17">
    <source>
        <dbReference type="EMBL" id="SNB61576.1"/>
    </source>
</evidence>
<sequence length="182" mass="20282">MKIYTRTGDDGTTQLMGPTRVPKDHPRVAAYGAVDELNAWLGYLHAMGLPPPWAERLQEIQRDLFVIGSYLALDPTVADRAAALPPPPEERIPQMEEWIDECEAVAGPTRVFILPGGHPLSAALHIARTVCRRAERAVVTLHRGEPVPSWILAYLNRLSDLLFMLARWANAAHGVEDIPWRP</sequence>
<keyword evidence="5 14" id="KW-0169">Cobalamin biosynthesis</keyword>
<name>A0A212QQ50_9CHLR</name>
<dbReference type="AlphaFoldDB" id="A0A212QQ50"/>
<keyword evidence="8 14" id="KW-0067">ATP-binding</keyword>
<evidence type="ECO:0000256" key="5">
    <source>
        <dbReference type="ARBA" id="ARBA00022573"/>
    </source>
</evidence>